<dbReference type="InterPro" id="IPR024607">
    <property type="entry name" value="Sulfatase_CS"/>
</dbReference>
<dbReference type="RefSeq" id="WP_379762178.1">
    <property type="nucleotide sequence ID" value="NZ_JBHSCL010000002.1"/>
</dbReference>
<dbReference type="Proteomes" id="UP001595841">
    <property type="component" value="Unassembled WGS sequence"/>
</dbReference>
<dbReference type="SUPFAM" id="SSF53649">
    <property type="entry name" value="Alkaline phosphatase-like"/>
    <property type="match status" value="1"/>
</dbReference>
<dbReference type="PANTHER" id="PTHR42693">
    <property type="entry name" value="ARYLSULFATASE FAMILY MEMBER"/>
    <property type="match status" value="1"/>
</dbReference>
<sequence>MKRILFCLAFSILILACKNAKKQQIENAQPAIINPKLDFKPNIVWIVAEDLSPYIPAFGDSTIVTPALNKLAAEGVCYDNFFSPHPVCAPARSSIITGMYANSIGASHMRTGPWFSDTVSEEVINNYASKPAESINYEAVPPEEVKMFTEYLRTAGYYCTNNKKEDYQFRKTMTAWDESSDAAHWRNRPRNTPFFSVFNIEVTHESRIWSKANDSVWVDKYLEVSVPPYLPNTEVGKKDVRRMYSNILEMDNKVGQILEALKSDGLLDSTIVVWYTDHGGPLPRQKRVLYDSGLKVPMIIRFPNGEFYGHRDNRIISFIDLAPTTLSLAGIEPPHYMEGKAFLGEYMRANEPEYAFGAADRFDEFTDHMRSVRDKRFKYIRNYELDKPVYSDVAYRKQMPIMQELLQLKEQNLLTPEQAVWFAHPKQKEELYDLENDPHELNNLAQNPEFQEQLEKMRRACTDWIEHIDDTGLQPEKELIESFWPNQQQPLTAAPELEFADGLLHISCATDGASIGYRFESDAPWKIYNGPIPVRSDQKIEIVAHRIGFKRSETIGFTP</sequence>
<comment type="similarity">
    <text evidence="1">Belongs to the sulfatase family.</text>
</comment>
<accession>A0ABV8PIU7</accession>
<dbReference type="PROSITE" id="PS00523">
    <property type="entry name" value="SULFATASE_1"/>
    <property type="match status" value="1"/>
</dbReference>
<evidence type="ECO:0000256" key="4">
    <source>
        <dbReference type="ARBA" id="ARBA00022837"/>
    </source>
</evidence>
<dbReference type="EMBL" id="JBHSCL010000002">
    <property type="protein sequence ID" value="MFC4218806.1"/>
    <property type="molecule type" value="Genomic_DNA"/>
</dbReference>
<keyword evidence="4" id="KW-0106">Calcium</keyword>
<dbReference type="PROSITE" id="PS51257">
    <property type="entry name" value="PROKAR_LIPOPROTEIN"/>
    <property type="match status" value="1"/>
</dbReference>
<dbReference type="InterPro" id="IPR017850">
    <property type="entry name" value="Alkaline_phosphatase_core_sf"/>
</dbReference>
<reference evidence="7" key="1">
    <citation type="journal article" date="2019" name="Int. J. Syst. Evol. Microbiol.">
        <title>The Global Catalogue of Microorganisms (GCM) 10K type strain sequencing project: providing services to taxonomists for standard genome sequencing and annotation.</title>
        <authorList>
            <consortium name="The Broad Institute Genomics Platform"/>
            <consortium name="The Broad Institute Genome Sequencing Center for Infectious Disease"/>
            <person name="Wu L."/>
            <person name="Ma J."/>
        </authorList>
    </citation>
    <scope>NUCLEOTIDE SEQUENCE [LARGE SCALE GENOMIC DNA]</scope>
    <source>
        <strain evidence="7">CGMCC 1.15774</strain>
    </source>
</reference>
<comment type="caution">
    <text evidence="6">The sequence shown here is derived from an EMBL/GenBank/DDBJ whole genome shotgun (WGS) entry which is preliminary data.</text>
</comment>
<evidence type="ECO:0000256" key="1">
    <source>
        <dbReference type="ARBA" id="ARBA00008779"/>
    </source>
</evidence>
<protein>
    <submittedName>
        <fullName evidence="6">Sulfatase</fullName>
    </submittedName>
</protein>
<dbReference type="Gene3D" id="3.40.720.10">
    <property type="entry name" value="Alkaline Phosphatase, subunit A"/>
    <property type="match status" value="1"/>
</dbReference>
<gene>
    <name evidence="6" type="ORF">ACFOWS_01595</name>
</gene>
<keyword evidence="2" id="KW-0479">Metal-binding</keyword>
<evidence type="ECO:0000256" key="3">
    <source>
        <dbReference type="ARBA" id="ARBA00022801"/>
    </source>
</evidence>
<dbReference type="InterPro" id="IPR050738">
    <property type="entry name" value="Sulfatase"/>
</dbReference>
<dbReference type="Pfam" id="PF00884">
    <property type="entry name" value="Sulfatase"/>
    <property type="match status" value="1"/>
</dbReference>
<dbReference type="InterPro" id="IPR000917">
    <property type="entry name" value="Sulfatase_N"/>
</dbReference>
<proteinExistence type="inferred from homology"/>
<keyword evidence="7" id="KW-1185">Reference proteome</keyword>
<name>A0ABV8PIU7_9FLAO</name>
<evidence type="ECO:0000259" key="5">
    <source>
        <dbReference type="Pfam" id="PF00884"/>
    </source>
</evidence>
<dbReference type="CDD" id="cd16027">
    <property type="entry name" value="SGSH"/>
    <property type="match status" value="1"/>
</dbReference>
<dbReference type="PANTHER" id="PTHR42693:SF53">
    <property type="entry name" value="ENDO-4-O-SULFATASE"/>
    <property type="match status" value="1"/>
</dbReference>
<organism evidence="6 7">
    <name type="scientific">Flagellimonas marina</name>
    <dbReference type="NCBI Taxonomy" id="1775168"/>
    <lineage>
        <taxon>Bacteria</taxon>
        <taxon>Pseudomonadati</taxon>
        <taxon>Bacteroidota</taxon>
        <taxon>Flavobacteriia</taxon>
        <taxon>Flavobacteriales</taxon>
        <taxon>Flavobacteriaceae</taxon>
        <taxon>Flagellimonas</taxon>
    </lineage>
</organism>
<evidence type="ECO:0000313" key="7">
    <source>
        <dbReference type="Proteomes" id="UP001595841"/>
    </source>
</evidence>
<keyword evidence="3" id="KW-0378">Hydrolase</keyword>
<evidence type="ECO:0000256" key="2">
    <source>
        <dbReference type="ARBA" id="ARBA00022723"/>
    </source>
</evidence>
<feature type="domain" description="Sulfatase N-terminal" evidence="5">
    <location>
        <begin position="41"/>
        <end position="331"/>
    </location>
</feature>
<evidence type="ECO:0000313" key="6">
    <source>
        <dbReference type="EMBL" id="MFC4218806.1"/>
    </source>
</evidence>